<dbReference type="KEGG" id="hch:HCH_06726"/>
<feature type="domain" description="HTH deoR-type" evidence="3">
    <location>
        <begin position="2"/>
        <end position="57"/>
    </location>
</feature>
<dbReference type="InterPro" id="IPR028349">
    <property type="entry name" value="PafC-like"/>
</dbReference>
<dbReference type="EMBL" id="CP000155">
    <property type="protein sequence ID" value="ABC33352.1"/>
    <property type="molecule type" value="Genomic_DNA"/>
</dbReference>
<dbReference type="InterPro" id="IPR036390">
    <property type="entry name" value="WH_DNA-bd_sf"/>
</dbReference>
<accession>Q2S7M2</accession>
<dbReference type="eggNOG" id="COG2378">
    <property type="taxonomic scope" value="Bacteria"/>
</dbReference>
<dbReference type="PROSITE" id="PS51000">
    <property type="entry name" value="HTH_DEOR_2"/>
    <property type="match status" value="1"/>
</dbReference>
<dbReference type="SUPFAM" id="SSF46785">
    <property type="entry name" value="Winged helix' DNA-binding domain"/>
    <property type="match status" value="1"/>
</dbReference>
<dbReference type="AlphaFoldDB" id="Q2S7M2"/>
<dbReference type="InterPro" id="IPR057727">
    <property type="entry name" value="WCX_dom"/>
</dbReference>
<dbReference type="OrthoDB" id="9807255at2"/>
<dbReference type="Gene3D" id="1.10.10.10">
    <property type="entry name" value="Winged helix-like DNA-binding domain superfamily/Winged helix DNA-binding domain"/>
    <property type="match status" value="1"/>
</dbReference>
<dbReference type="InterPro" id="IPR036388">
    <property type="entry name" value="WH-like_DNA-bd_sf"/>
</dbReference>
<dbReference type="GO" id="GO:0003700">
    <property type="term" value="F:DNA-binding transcription factor activity"/>
    <property type="evidence" value="ECO:0007669"/>
    <property type="project" value="InterPro"/>
</dbReference>
<dbReference type="PANTHER" id="PTHR34580">
    <property type="match status" value="1"/>
</dbReference>
<dbReference type="PANTHER" id="PTHR34580:SF1">
    <property type="entry name" value="PROTEIN PAFC"/>
    <property type="match status" value="1"/>
</dbReference>
<dbReference type="InterPro" id="IPR051534">
    <property type="entry name" value="CBASS_pafABC_assoc_protein"/>
</dbReference>
<dbReference type="InterPro" id="IPR001034">
    <property type="entry name" value="DeoR_HTH"/>
</dbReference>
<protein>
    <submittedName>
        <fullName evidence="4">Predicted transcriptional regulator</fullName>
    </submittedName>
</protein>
<dbReference type="HOGENOM" id="CLU_041141_5_0_6"/>
<evidence type="ECO:0000256" key="1">
    <source>
        <dbReference type="ARBA" id="ARBA00023015"/>
    </source>
</evidence>
<dbReference type="Pfam" id="PF08279">
    <property type="entry name" value="HTH_11"/>
    <property type="match status" value="1"/>
</dbReference>
<dbReference type="STRING" id="349521.HCH_06726"/>
<dbReference type="PROSITE" id="PS52050">
    <property type="entry name" value="WYL"/>
    <property type="match status" value="1"/>
</dbReference>
<organism evidence="4 5">
    <name type="scientific">Hahella chejuensis (strain KCTC 2396)</name>
    <dbReference type="NCBI Taxonomy" id="349521"/>
    <lineage>
        <taxon>Bacteria</taxon>
        <taxon>Pseudomonadati</taxon>
        <taxon>Pseudomonadota</taxon>
        <taxon>Gammaproteobacteria</taxon>
        <taxon>Oceanospirillales</taxon>
        <taxon>Hahellaceae</taxon>
        <taxon>Hahella</taxon>
    </lineage>
</organism>
<dbReference type="RefSeq" id="WP_011400404.1">
    <property type="nucleotide sequence ID" value="NC_007645.1"/>
</dbReference>
<proteinExistence type="predicted"/>
<dbReference type="InterPro" id="IPR026881">
    <property type="entry name" value="WYL_dom"/>
</dbReference>
<dbReference type="Pfam" id="PF13280">
    <property type="entry name" value="WYL"/>
    <property type="match status" value="1"/>
</dbReference>
<evidence type="ECO:0000256" key="2">
    <source>
        <dbReference type="ARBA" id="ARBA00023163"/>
    </source>
</evidence>
<dbReference type="Proteomes" id="UP000000238">
    <property type="component" value="Chromosome"/>
</dbReference>
<dbReference type="Pfam" id="PF25583">
    <property type="entry name" value="WCX"/>
    <property type="match status" value="1"/>
</dbReference>
<evidence type="ECO:0000313" key="5">
    <source>
        <dbReference type="Proteomes" id="UP000000238"/>
    </source>
</evidence>
<keyword evidence="5" id="KW-1185">Reference proteome</keyword>
<keyword evidence="1" id="KW-0805">Transcription regulation</keyword>
<dbReference type="InterPro" id="IPR013196">
    <property type="entry name" value="HTH_11"/>
</dbReference>
<keyword evidence="2" id="KW-0804">Transcription</keyword>
<evidence type="ECO:0000313" key="4">
    <source>
        <dbReference type="EMBL" id="ABC33352.1"/>
    </source>
</evidence>
<sequence length="323" mass="36260">MRASRLLTILMTLQARGQTTAPMLAKECGVSLRTVYRDIETLSALGIPVYSERGAEGGYRLLDGYRTRLNGLSSQEAEALFLTGLAGPANDMGLGAAVSAAQTKLLAALPQELRSGAERMQSRFHLDAPAWFSEAEHPDHLRDITQAVWEQRTIEMRYQSWKGEKQRRAEPWGVVLKSGSWYLVAQVDGDLRTYRISRILELTVSETRFERPSDFGLAEYWRANTLRLEEELHTYVAEVRLTEKGVWMMDALNSPYVRAATIIDPTPDAQGWRKATLPVGTLRQACVELLRFGAELEVLGPPELREKMASIAEEMAQLYAQSK</sequence>
<reference evidence="4 5" key="1">
    <citation type="journal article" date="2005" name="Nucleic Acids Res.">
        <title>Genomic blueprint of Hahella chejuensis, a marine microbe producing an algicidal agent.</title>
        <authorList>
            <person name="Jeong H."/>
            <person name="Yim J.H."/>
            <person name="Lee C."/>
            <person name="Choi S.-H."/>
            <person name="Park Y.K."/>
            <person name="Yoon S.H."/>
            <person name="Hur C.-G."/>
            <person name="Kang H.-Y."/>
            <person name="Kim D."/>
            <person name="Lee H.H."/>
            <person name="Park K.H."/>
            <person name="Park S.-H."/>
            <person name="Park H.-S."/>
            <person name="Lee H.K."/>
            <person name="Oh T.K."/>
            <person name="Kim J.F."/>
        </authorList>
    </citation>
    <scope>NUCLEOTIDE SEQUENCE [LARGE SCALE GENOMIC DNA]</scope>
    <source>
        <strain evidence="4 5">KCTC 2396</strain>
    </source>
</reference>
<name>Q2S7M2_HAHCH</name>
<evidence type="ECO:0000259" key="3">
    <source>
        <dbReference type="PROSITE" id="PS51000"/>
    </source>
</evidence>
<dbReference type="PIRSF" id="PIRSF016838">
    <property type="entry name" value="PafC"/>
    <property type="match status" value="1"/>
</dbReference>
<gene>
    <name evidence="4" type="ordered locus">HCH_06726</name>
</gene>